<dbReference type="PANTHER" id="PTHR24161">
    <property type="entry name" value="ANK_REP_REGION DOMAIN-CONTAINING PROTEIN-RELATED"/>
    <property type="match status" value="1"/>
</dbReference>
<reference evidence="3 4" key="1">
    <citation type="submission" date="2019-02" db="EMBL/GenBank/DDBJ databases">
        <title>Deep-cultivation of Planctomycetes and their phenomic and genomic characterization uncovers novel biology.</title>
        <authorList>
            <person name="Wiegand S."/>
            <person name="Jogler M."/>
            <person name="Boedeker C."/>
            <person name="Pinto D."/>
            <person name="Vollmers J."/>
            <person name="Rivas-Marin E."/>
            <person name="Kohn T."/>
            <person name="Peeters S.H."/>
            <person name="Heuer A."/>
            <person name="Rast P."/>
            <person name="Oberbeckmann S."/>
            <person name="Bunk B."/>
            <person name="Jeske O."/>
            <person name="Meyerdierks A."/>
            <person name="Storesund J.E."/>
            <person name="Kallscheuer N."/>
            <person name="Luecker S."/>
            <person name="Lage O.M."/>
            <person name="Pohl T."/>
            <person name="Merkel B.J."/>
            <person name="Hornburger P."/>
            <person name="Mueller R.-W."/>
            <person name="Bruemmer F."/>
            <person name="Labrenz M."/>
            <person name="Spormann A.M."/>
            <person name="Op Den Camp H."/>
            <person name="Overmann J."/>
            <person name="Amann R."/>
            <person name="Jetten M.S.M."/>
            <person name="Mascher T."/>
            <person name="Medema M.H."/>
            <person name="Devos D.P."/>
            <person name="Kaster A.-K."/>
            <person name="Ovreas L."/>
            <person name="Rohde M."/>
            <person name="Galperin M.Y."/>
            <person name="Jogler C."/>
        </authorList>
    </citation>
    <scope>NUCLEOTIDE SEQUENCE [LARGE SCALE GENOMIC DNA]</scope>
    <source>
        <strain evidence="3 4">CA54</strain>
    </source>
</reference>
<dbReference type="SUPFAM" id="SSF48403">
    <property type="entry name" value="Ankyrin repeat"/>
    <property type="match status" value="1"/>
</dbReference>
<keyword evidence="1" id="KW-0677">Repeat</keyword>
<dbReference type="RefSeq" id="WP_197532701.1">
    <property type="nucleotide sequence ID" value="NZ_SJPP01000002.1"/>
</dbReference>
<accession>A0A5C6BDL4</accession>
<evidence type="ECO:0000313" key="4">
    <source>
        <dbReference type="Proteomes" id="UP000320735"/>
    </source>
</evidence>
<dbReference type="PROSITE" id="PS50088">
    <property type="entry name" value="ANK_REPEAT"/>
    <property type="match status" value="3"/>
</dbReference>
<dbReference type="PROSITE" id="PS50297">
    <property type="entry name" value="ANK_REP_REGION"/>
    <property type="match status" value="2"/>
</dbReference>
<gene>
    <name evidence="3" type="ORF">CA54_46070</name>
</gene>
<protein>
    <submittedName>
        <fullName evidence="3">Ankyrin repeats (3 copies)</fullName>
    </submittedName>
</protein>
<keyword evidence="4" id="KW-1185">Reference proteome</keyword>
<dbReference type="EMBL" id="SJPP01000002">
    <property type="protein sequence ID" value="TWU09366.1"/>
    <property type="molecule type" value="Genomic_DNA"/>
</dbReference>
<name>A0A5C6BDL4_9PLAN</name>
<dbReference type="Proteomes" id="UP000320735">
    <property type="component" value="Unassembled WGS sequence"/>
</dbReference>
<dbReference type="PANTHER" id="PTHR24161:SF85">
    <property type="entry name" value="PALMITOYLTRANSFERASE HIP14"/>
    <property type="match status" value="1"/>
</dbReference>
<proteinExistence type="predicted"/>
<feature type="repeat" description="ANK" evidence="2">
    <location>
        <begin position="45"/>
        <end position="77"/>
    </location>
</feature>
<dbReference type="Gene3D" id="1.25.40.20">
    <property type="entry name" value="Ankyrin repeat-containing domain"/>
    <property type="match status" value="1"/>
</dbReference>
<sequence>MTSMIIGCGATAGGVNIWTAVEQNDPVAIKAYSDAGGSLDARSWDGSTPLIVAIDLEKRDSFKALLEHGADPDIITSGNRCATHLAALKDGTYWLKTALDLGADPNLEIMIDDRFRSGTPFRYAISNSSLENVRLLVEHGVDIDKTDSVGRHPIAQAAAQNDFEVVLYLLNQGADYKNARRGNRAFIEIIEQKWRDRSDYRKTEIRKQVETVHAWLKEHD</sequence>
<feature type="repeat" description="ANK" evidence="2">
    <location>
        <begin position="149"/>
        <end position="181"/>
    </location>
</feature>
<dbReference type="AlphaFoldDB" id="A0A5C6BDL4"/>
<dbReference type="InterPro" id="IPR002110">
    <property type="entry name" value="Ankyrin_rpt"/>
</dbReference>
<comment type="caution">
    <text evidence="3">The sequence shown here is derived from an EMBL/GenBank/DDBJ whole genome shotgun (WGS) entry which is preliminary data.</text>
</comment>
<evidence type="ECO:0000256" key="1">
    <source>
        <dbReference type="ARBA" id="ARBA00022737"/>
    </source>
</evidence>
<evidence type="ECO:0000256" key="2">
    <source>
        <dbReference type="PROSITE-ProRule" id="PRU00023"/>
    </source>
</evidence>
<dbReference type="SMART" id="SM00248">
    <property type="entry name" value="ANK"/>
    <property type="match status" value="3"/>
</dbReference>
<dbReference type="InterPro" id="IPR036770">
    <property type="entry name" value="Ankyrin_rpt-contain_sf"/>
</dbReference>
<dbReference type="Pfam" id="PF00023">
    <property type="entry name" value="Ank"/>
    <property type="match status" value="1"/>
</dbReference>
<feature type="repeat" description="ANK" evidence="2">
    <location>
        <begin position="116"/>
        <end position="148"/>
    </location>
</feature>
<organism evidence="3 4">
    <name type="scientific">Symmachiella macrocystis</name>
    <dbReference type="NCBI Taxonomy" id="2527985"/>
    <lineage>
        <taxon>Bacteria</taxon>
        <taxon>Pseudomonadati</taxon>
        <taxon>Planctomycetota</taxon>
        <taxon>Planctomycetia</taxon>
        <taxon>Planctomycetales</taxon>
        <taxon>Planctomycetaceae</taxon>
        <taxon>Symmachiella</taxon>
    </lineage>
</organism>
<evidence type="ECO:0000313" key="3">
    <source>
        <dbReference type="EMBL" id="TWU09366.1"/>
    </source>
</evidence>
<dbReference type="Pfam" id="PF12796">
    <property type="entry name" value="Ank_2"/>
    <property type="match status" value="1"/>
</dbReference>
<keyword evidence="2" id="KW-0040">ANK repeat</keyword>